<organism evidence="3 4">
    <name type="scientific">Aequorivita vladivostokensis</name>
    <dbReference type="NCBI Taxonomy" id="171194"/>
    <lineage>
        <taxon>Bacteria</taxon>
        <taxon>Pseudomonadati</taxon>
        <taxon>Bacteroidota</taxon>
        <taxon>Flavobacteriia</taxon>
        <taxon>Flavobacteriales</taxon>
        <taxon>Flavobacteriaceae</taxon>
        <taxon>Aequorivita</taxon>
    </lineage>
</organism>
<dbReference type="InterPro" id="IPR035093">
    <property type="entry name" value="RelE/ParE_toxin_dom_sf"/>
</dbReference>
<proteinExistence type="inferred from homology"/>
<protein>
    <recommendedName>
        <fullName evidence="2">Toxin</fullName>
    </recommendedName>
</protein>
<keyword evidence="1" id="KW-1277">Toxin-antitoxin system</keyword>
<keyword evidence="4" id="KW-1185">Reference proteome</keyword>
<reference evidence="3 4" key="1">
    <citation type="submission" date="2014-10" db="EMBL/GenBank/DDBJ databases">
        <title>Genome sequencing of Vitellibacter vladivostokensis KMM 3516.</title>
        <authorList>
            <person name="Thevarajoo S."/>
            <person name="Selvaratnam C."/>
            <person name="Goh K.M."/>
            <person name="Chong C.S."/>
        </authorList>
    </citation>
    <scope>NUCLEOTIDE SEQUENCE [LARGE SCALE GENOMIC DNA]</scope>
    <source>
        <strain evidence="3 4">KMM 3516</strain>
    </source>
</reference>
<dbReference type="Proteomes" id="UP000033497">
    <property type="component" value="Unassembled WGS sequence"/>
</dbReference>
<dbReference type="EMBL" id="JSVU01000009">
    <property type="protein sequence ID" value="KJJ37712.1"/>
    <property type="molecule type" value="Genomic_DNA"/>
</dbReference>
<dbReference type="PIRSF" id="PIRSF029218">
    <property type="entry name" value="ParE"/>
    <property type="match status" value="1"/>
</dbReference>
<accession>A0ABR5DFZ3</accession>
<dbReference type="InterPro" id="IPR007712">
    <property type="entry name" value="RelE/ParE_toxin"/>
</dbReference>
<dbReference type="RefSeq" id="WP_045081385.1">
    <property type="nucleotide sequence ID" value="NZ_JSVU01000009.1"/>
</dbReference>
<dbReference type="Gene3D" id="3.30.2310.20">
    <property type="entry name" value="RelE-like"/>
    <property type="match status" value="1"/>
</dbReference>
<comment type="caution">
    <text evidence="3">The sequence shown here is derived from an EMBL/GenBank/DDBJ whole genome shotgun (WGS) entry which is preliminary data.</text>
</comment>
<dbReference type="Pfam" id="PF05016">
    <property type="entry name" value="ParE_toxin"/>
    <property type="match status" value="1"/>
</dbReference>
<comment type="similarity">
    <text evidence="2">Belongs to the RelE toxin family.</text>
</comment>
<evidence type="ECO:0000256" key="2">
    <source>
        <dbReference type="PIRNR" id="PIRNR029218"/>
    </source>
</evidence>
<sequence>MADSRKDLYSLTYDAKIDIDEIFDYGEGRFGLDQALEYFLGLESLFEQLTTFPFEGILRDDIGHNIRSIPFGSHLVFYSVTKNAILIIRVLHQSQNVKDYFE</sequence>
<evidence type="ECO:0000313" key="3">
    <source>
        <dbReference type="EMBL" id="KJJ37712.1"/>
    </source>
</evidence>
<name>A0ABR5DFZ3_9FLAO</name>
<evidence type="ECO:0000313" key="4">
    <source>
        <dbReference type="Proteomes" id="UP000033497"/>
    </source>
</evidence>
<dbReference type="InterPro" id="IPR028344">
    <property type="entry name" value="ParE1/4"/>
</dbReference>
<evidence type="ECO:0000256" key="1">
    <source>
        <dbReference type="ARBA" id="ARBA00022649"/>
    </source>
</evidence>
<gene>
    <name evidence="3" type="ORF">MB09_13235</name>
</gene>